<evidence type="ECO:0000313" key="2">
    <source>
        <dbReference type="Proteomes" id="UP001577267"/>
    </source>
</evidence>
<dbReference type="Gene3D" id="6.20.20.10">
    <property type="match status" value="1"/>
</dbReference>
<accession>A0ABV4ZUE3</accession>
<keyword evidence="2" id="KW-1185">Reference proteome</keyword>
<comment type="caution">
    <text evidence="1">The sequence shown here is derived from an EMBL/GenBank/DDBJ whole genome shotgun (WGS) entry which is preliminary data.</text>
</comment>
<evidence type="ECO:0000313" key="1">
    <source>
        <dbReference type="EMBL" id="MFB4197747.1"/>
    </source>
</evidence>
<proteinExistence type="predicted"/>
<gene>
    <name evidence="1" type="ORF">ACE11A_25760</name>
</gene>
<dbReference type="SUPFAM" id="SSF57938">
    <property type="entry name" value="DnaJ/Hsp40 cysteine-rich domain"/>
    <property type="match status" value="1"/>
</dbReference>
<name>A0ABV4ZUE3_9ACTN</name>
<protein>
    <submittedName>
        <fullName evidence="1">Uncharacterized protein</fullName>
    </submittedName>
</protein>
<dbReference type="Proteomes" id="UP001577267">
    <property type="component" value="Unassembled WGS sequence"/>
</dbReference>
<dbReference type="RefSeq" id="WP_375066336.1">
    <property type="nucleotide sequence ID" value="NZ_JBHGBT010000046.1"/>
</dbReference>
<sequence>MTTWWRVHWSDCPPLSEEHAWSALWGATRSEDGSQTECRDCDGSGDLAGEPCTICGGEGWEDSVPGYSCAASPEALLAYFDRPGMEPWGETVIAFEGRQVDTGFDGEPTAVPTRVLQTWTWEEFVAAHRAGS</sequence>
<reference evidence="1 2" key="1">
    <citation type="submission" date="2024-09" db="EMBL/GenBank/DDBJ databases">
        <title>Draft genome sequence of multifaceted antimicrobials producing Streptomyces sp. strain FH1.</title>
        <authorList>
            <person name="Hassan F."/>
            <person name="Ali H."/>
            <person name="Hassan N."/>
            <person name="Nawaz A."/>
        </authorList>
    </citation>
    <scope>NUCLEOTIDE SEQUENCE [LARGE SCALE GENOMIC DNA]</scope>
    <source>
        <strain evidence="1 2">FH1</strain>
    </source>
</reference>
<dbReference type="InterPro" id="IPR036410">
    <property type="entry name" value="HSP_DnaJ_Cys-rich_dom_sf"/>
</dbReference>
<organism evidence="1 2">
    <name type="scientific">Streptomyces carpaticus</name>
    <dbReference type="NCBI Taxonomy" id="285558"/>
    <lineage>
        <taxon>Bacteria</taxon>
        <taxon>Bacillati</taxon>
        <taxon>Actinomycetota</taxon>
        <taxon>Actinomycetes</taxon>
        <taxon>Kitasatosporales</taxon>
        <taxon>Streptomycetaceae</taxon>
        <taxon>Streptomyces</taxon>
    </lineage>
</organism>
<dbReference type="EMBL" id="JBHGBT010000046">
    <property type="protein sequence ID" value="MFB4197747.1"/>
    <property type="molecule type" value="Genomic_DNA"/>
</dbReference>